<proteinExistence type="predicted"/>
<gene>
    <name evidence="1" type="ORF">PYV00_23670</name>
</gene>
<name>A0ABT5WXW6_9SPHN</name>
<protein>
    <submittedName>
        <fullName evidence="1">Uncharacterized protein</fullName>
    </submittedName>
</protein>
<dbReference type="EMBL" id="JARESE010000098">
    <property type="protein sequence ID" value="MDE8654696.1"/>
    <property type="molecule type" value="Genomic_DNA"/>
</dbReference>
<comment type="caution">
    <text evidence="1">The sequence shown here is derived from an EMBL/GenBank/DDBJ whole genome shotgun (WGS) entry which is preliminary data.</text>
</comment>
<reference evidence="1 2" key="1">
    <citation type="submission" date="2023-03" db="EMBL/GenBank/DDBJ databases">
        <title>NovoSphingobium album sp. nov. isolated from polycyclic aromatic hydrocarbons- and heavy-metal polluted soil.</title>
        <authorList>
            <person name="Liu Z."/>
            <person name="Wang K."/>
        </authorList>
    </citation>
    <scope>NUCLEOTIDE SEQUENCE [LARGE SCALE GENOMIC DNA]</scope>
    <source>
        <strain evidence="1 2">H3SJ31-1</strain>
    </source>
</reference>
<accession>A0ABT5WXW6</accession>
<evidence type="ECO:0000313" key="1">
    <source>
        <dbReference type="EMBL" id="MDE8654696.1"/>
    </source>
</evidence>
<evidence type="ECO:0000313" key="2">
    <source>
        <dbReference type="Proteomes" id="UP001216253"/>
    </source>
</evidence>
<organism evidence="1 2">
    <name type="scientific">Novosphingobium album</name>
    <name type="common">ex Liu et al. 2023</name>
    <dbReference type="NCBI Taxonomy" id="3031130"/>
    <lineage>
        <taxon>Bacteria</taxon>
        <taxon>Pseudomonadati</taxon>
        <taxon>Pseudomonadota</taxon>
        <taxon>Alphaproteobacteria</taxon>
        <taxon>Sphingomonadales</taxon>
        <taxon>Sphingomonadaceae</taxon>
        <taxon>Novosphingobium</taxon>
    </lineage>
</organism>
<dbReference type="Proteomes" id="UP001216253">
    <property type="component" value="Unassembled WGS sequence"/>
</dbReference>
<keyword evidence="2" id="KW-1185">Reference proteome</keyword>
<sequence length="49" mass="5296">MEKTGPGHHIVLSATPLLLGIGSPAAFFGPWRLVNLRIGMAVTQSIRRK</sequence>
<dbReference type="RefSeq" id="WP_275230816.1">
    <property type="nucleotide sequence ID" value="NZ_JARESE010000098.1"/>
</dbReference>